<dbReference type="EMBL" id="LT934122">
    <property type="protein sequence ID" value="VAI58625.1"/>
    <property type="molecule type" value="Genomic_DNA"/>
</dbReference>
<dbReference type="Gramene" id="TRITD6Bv1G134410.1">
    <property type="protein sequence ID" value="TRITD6Bv1G134410.1"/>
    <property type="gene ID" value="TRITD6Bv1G134410"/>
</dbReference>
<evidence type="ECO:0000313" key="1">
    <source>
        <dbReference type="EMBL" id="VAI58625.1"/>
    </source>
</evidence>
<dbReference type="AlphaFoldDB" id="A0A9R0YQE1"/>
<gene>
    <name evidence="1" type="ORF">TRITD_6Bv1G134410</name>
</gene>
<keyword evidence="2" id="KW-1185">Reference proteome</keyword>
<evidence type="ECO:0000313" key="2">
    <source>
        <dbReference type="Proteomes" id="UP000324705"/>
    </source>
</evidence>
<dbReference type="Proteomes" id="UP000324705">
    <property type="component" value="Chromosome 6B"/>
</dbReference>
<name>A0A9R0YQE1_TRITD</name>
<accession>A0A9R0YQE1</accession>
<reference evidence="1 2" key="1">
    <citation type="submission" date="2017-09" db="EMBL/GenBank/DDBJ databases">
        <authorList>
            <consortium name="International Durum Wheat Genome Sequencing Consortium (IDWGSC)"/>
            <person name="Milanesi L."/>
        </authorList>
    </citation>
    <scope>NUCLEOTIDE SEQUENCE [LARGE SCALE GENOMIC DNA]</scope>
    <source>
        <strain evidence="2">cv. Svevo</strain>
    </source>
</reference>
<protein>
    <submittedName>
        <fullName evidence="1">Uncharacterized protein</fullName>
    </submittedName>
</protein>
<organism evidence="1 2">
    <name type="scientific">Triticum turgidum subsp. durum</name>
    <name type="common">Durum wheat</name>
    <name type="synonym">Triticum durum</name>
    <dbReference type="NCBI Taxonomy" id="4567"/>
    <lineage>
        <taxon>Eukaryota</taxon>
        <taxon>Viridiplantae</taxon>
        <taxon>Streptophyta</taxon>
        <taxon>Embryophyta</taxon>
        <taxon>Tracheophyta</taxon>
        <taxon>Spermatophyta</taxon>
        <taxon>Magnoliopsida</taxon>
        <taxon>Liliopsida</taxon>
        <taxon>Poales</taxon>
        <taxon>Poaceae</taxon>
        <taxon>BOP clade</taxon>
        <taxon>Pooideae</taxon>
        <taxon>Triticodae</taxon>
        <taxon>Triticeae</taxon>
        <taxon>Triticinae</taxon>
        <taxon>Triticum</taxon>
    </lineage>
</organism>
<proteinExistence type="predicted"/>
<sequence length="147" mass="15602">MVVAGPRLPCFCVGNPGSGAAASLARHSRLAAARAVDLVSRPRGRRDPVVVGGRRRLLGGTVRAIWRLPSSPVRRAVQPGRAALSLGRRFCTGGAAGGGDLVRAKSLTGHDRPCRRRRLRASFPSLEALVWTDLLTSPSPRSLGRKP</sequence>